<reference evidence="1 2" key="1">
    <citation type="submission" date="2024-07" db="EMBL/GenBank/DDBJ databases">
        <title>Section-level genome sequencing and comparative genomics of Aspergillus sections Usti and Cavernicolus.</title>
        <authorList>
            <consortium name="Lawrence Berkeley National Laboratory"/>
            <person name="Nybo J.L."/>
            <person name="Vesth T.C."/>
            <person name="Theobald S."/>
            <person name="Frisvad J.C."/>
            <person name="Larsen T.O."/>
            <person name="Kjaerboelling I."/>
            <person name="Rothschild-Mancinelli K."/>
            <person name="Lyhne E.K."/>
            <person name="Kogle M.E."/>
            <person name="Barry K."/>
            <person name="Clum A."/>
            <person name="Na H."/>
            <person name="Ledsgaard L."/>
            <person name="Lin J."/>
            <person name="Lipzen A."/>
            <person name="Kuo A."/>
            <person name="Riley R."/>
            <person name="Mondo S."/>
            <person name="Labutti K."/>
            <person name="Haridas S."/>
            <person name="Pangalinan J."/>
            <person name="Salamov A.A."/>
            <person name="Simmons B.A."/>
            <person name="Magnuson J.K."/>
            <person name="Chen J."/>
            <person name="Drula E."/>
            <person name="Henrissat B."/>
            <person name="Wiebenga A."/>
            <person name="Lubbers R.J."/>
            <person name="Gomes A.C."/>
            <person name="Makela M.R."/>
            <person name="Stajich J."/>
            <person name="Grigoriev I.V."/>
            <person name="Mortensen U.H."/>
            <person name="De Vries R.P."/>
            <person name="Baker S.E."/>
            <person name="Andersen M.R."/>
        </authorList>
    </citation>
    <scope>NUCLEOTIDE SEQUENCE [LARGE SCALE GENOMIC DNA]</scope>
    <source>
        <strain evidence="1 2">CBS 588.65</strain>
    </source>
</reference>
<dbReference type="Proteomes" id="UP001610334">
    <property type="component" value="Unassembled WGS sequence"/>
</dbReference>
<organism evidence="1 2">
    <name type="scientific">Aspergillus granulosus</name>
    <dbReference type="NCBI Taxonomy" id="176169"/>
    <lineage>
        <taxon>Eukaryota</taxon>
        <taxon>Fungi</taxon>
        <taxon>Dikarya</taxon>
        <taxon>Ascomycota</taxon>
        <taxon>Pezizomycotina</taxon>
        <taxon>Eurotiomycetes</taxon>
        <taxon>Eurotiomycetidae</taxon>
        <taxon>Eurotiales</taxon>
        <taxon>Aspergillaceae</taxon>
        <taxon>Aspergillus</taxon>
        <taxon>Aspergillus subgen. Nidulantes</taxon>
    </lineage>
</organism>
<accession>A0ABR4H681</accession>
<protein>
    <submittedName>
        <fullName evidence="1">Uncharacterized protein</fullName>
    </submittedName>
</protein>
<evidence type="ECO:0000313" key="2">
    <source>
        <dbReference type="Proteomes" id="UP001610334"/>
    </source>
</evidence>
<keyword evidence="2" id="KW-1185">Reference proteome</keyword>
<comment type="caution">
    <text evidence="1">The sequence shown here is derived from an EMBL/GenBank/DDBJ whole genome shotgun (WGS) entry which is preliminary data.</text>
</comment>
<name>A0ABR4H681_9EURO</name>
<proteinExistence type="predicted"/>
<gene>
    <name evidence="1" type="ORF">BJX63DRAFT_400679</name>
</gene>
<dbReference type="EMBL" id="JBFXLT010000064">
    <property type="protein sequence ID" value="KAL2810983.1"/>
    <property type="molecule type" value="Genomic_DNA"/>
</dbReference>
<evidence type="ECO:0000313" key="1">
    <source>
        <dbReference type="EMBL" id="KAL2810983.1"/>
    </source>
</evidence>
<sequence>MTRTIIIGPLRRLFERSTYSWLFHIWQRKQPAIPDLSLYIHHAHYSSGKRIDQLVMLTTVFLQLGGSRMSQGPTG</sequence>